<dbReference type="InterPro" id="IPR039420">
    <property type="entry name" value="WalR-like"/>
</dbReference>
<proteinExistence type="predicted"/>
<evidence type="ECO:0000256" key="1">
    <source>
        <dbReference type="ARBA" id="ARBA00022553"/>
    </source>
</evidence>
<evidence type="ECO:0000256" key="2">
    <source>
        <dbReference type="ARBA" id="ARBA00023012"/>
    </source>
</evidence>
<name>A0ABS6EIU1_9CLOT</name>
<evidence type="ECO:0000256" key="4">
    <source>
        <dbReference type="ARBA" id="ARBA00023125"/>
    </source>
</evidence>
<keyword evidence="4 7" id="KW-0238">DNA-binding</keyword>
<dbReference type="SMART" id="SM00448">
    <property type="entry name" value="REC"/>
    <property type="match status" value="1"/>
</dbReference>
<dbReference type="CDD" id="cd00383">
    <property type="entry name" value="trans_reg_C"/>
    <property type="match status" value="1"/>
</dbReference>
<dbReference type="PROSITE" id="PS51755">
    <property type="entry name" value="OMPR_PHOB"/>
    <property type="match status" value="1"/>
</dbReference>
<comment type="caution">
    <text evidence="10">The sequence shown here is derived from an EMBL/GenBank/DDBJ whole genome shotgun (WGS) entry which is preliminary data.</text>
</comment>
<dbReference type="PANTHER" id="PTHR48111">
    <property type="entry name" value="REGULATOR OF RPOS"/>
    <property type="match status" value="1"/>
</dbReference>
<keyword evidence="2" id="KW-0902">Two-component regulatory system</keyword>
<evidence type="ECO:0000256" key="7">
    <source>
        <dbReference type="PROSITE-ProRule" id="PRU01091"/>
    </source>
</evidence>
<feature type="modified residue" description="4-aspartylphosphate" evidence="6">
    <location>
        <position position="53"/>
    </location>
</feature>
<dbReference type="EMBL" id="JAHLQF010000003">
    <property type="protein sequence ID" value="MBU5485119.1"/>
    <property type="molecule type" value="Genomic_DNA"/>
</dbReference>
<feature type="DNA-binding region" description="OmpR/PhoB-type" evidence="7">
    <location>
        <begin position="132"/>
        <end position="231"/>
    </location>
</feature>
<dbReference type="RefSeq" id="WP_216439690.1">
    <property type="nucleotide sequence ID" value="NZ_JAHLQF010000003.1"/>
</dbReference>
<dbReference type="PROSITE" id="PS50110">
    <property type="entry name" value="RESPONSE_REGULATORY"/>
    <property type="match status" value="1"/>
</dbReference>
<organism evidence="10 11">
    <name type="scientific">Clostridium mobile</name>
    <dbReference type="NCBI Taxonomy" id="2841512"/>
    <lineage>
        <taxon>Bacteria</taxon>
        <taxon>Bacillati</taxon>
        <taxon>Bacillota</taxon>
        <taxon>Clostridia</taxon>
        <taxon>Eubacteriales</taxon>
        <taxon>Clostridiaceae</taxon>
        <taxon>Clostridium</taxon>
    </lineage>
</organism>
<sequence length="231" mass="26550">MNRKVLIIEDEEYISDMLSYALTKEGFITKTACNGSMGLSLVDEFNPHLILLDLMLPDMNGIEICKRVTSTHNIPIVIITAKSDPIDKILGIEIGADDYITKPFNIREVLARINALFRRIELASKSFNKETKKVIHLNNEIEIFEDERLIMKINKKIDLTNKEYDLLLFLAHNKGKVLSRSQLLDNIWGIDFICDTRTVDIHIQRIRKKLDENKSDSIIETVFGIGYKLVD</sequence>
<keyword evidence="5" id="KW-0804">Transcription</keyword>
<evidence type="ECO:0000259" key="9">
    <source>
        <dbReference type="PROSITE" id="PS51755"/>
    </source>
</evidence>
<evidence type="ECO:0000259" key="8">
    <source>
        <dbReference type="PROSITE" id="PS50110"/>
    </source>
</evidence>
<dbReference type="PANTHER" id="PTHR48111:SF40">
    <property type="entry name" value="PHOSPHATE REGULON TRANSCRIPTIONAL REGULATORY PROTEIN PHOB"/>
    <property type="match status" value="1"/>
</dbReference>
<evidence type="ECO:0000256" key="6">
    <source>
        <dbReference type="PROSITE-ProRule" id="PRU00169"/>
    </source>
</evidence>
<evidence type="ECO:0000313" key="11">
    <source>
        <dbReference type="Proteomes" id="UP000726170"/>
    </source>
</evidence>
<evidence type="ECO:0000256" key="3">
    <source>
        <dbReference type="ARBA" id="ARBA00023015"/>
    </source>
</evidence>
<dbReference type="InterPro" id="IPR001867">
    <property type="entry name" value="OmpR/PhoB-type_DNA-bd"/>
</dbReference>
<dbReference type="Pfam" id="PF00486">
    <property type="entry name" value="Trans_reg_C"/>
    <property type="match status" value="1"/>
</dbReference>
<dbReference type="InterPro" id="IPR001789">
    <property type="entry name" value="Sig_transdc_resp-reg_receiver"/>
</dbReference>
<feature type="domain" description="OmpR/PhoB-type" evidence="9">
    <location>
        <begin position="132"/>
        <end position="231"/>
    </location>
</feature>
<keyword evidence="3" id="KW-0805">Transcription regulation</keyword>
<gene>
    <name evidence="10" type="ORF">KQI86_12315</name>
</gene>
<dbReference type="Pfam" id="PF00072">
    <property type="entry name" value="Response_reg"/>
    <property type="match status" value="1"/>
</dbReference>
<accession>A0ABS6EIU1</accession>
<evidence type="ECO:0000313" key="10">
    <source>
        <dbReference type="EMBL" id="MBU5485119.1"/>
    </source>
</evidence>
<evidence type="ECO:0000256" key="5">
    <source>
        <dbReference type="ARBA" id="ARBA00023163"/>
    </source>
</evidence>
<reference evidence="10 11" key="1">
    <citation type="submission" date="2021-06" db="EMBL/GenBank/DDBJ databases">
        <authorList>
            <person name="Sun Q."/>
            <person name="Li D."/>
        </authorList>
    </citation>
    <scope>NUCLEOTIDE SEQUENCE [LARGE SCALE GENOMIC DNA]</scope>
    <source>
        <strain evidence="10 11">MSJ-11</strain>
    </source>
</reference>
<feature type="domain" description="Response regulatory" evidence="8">
    <location>
        <begin position="4"/>
        <end position="117"/>
    </location>
</feature>
<protein>
    <submittedName>
        <fullName evidence="10">Response regulator transcription factor</fullName>
    </submittedName>
</protein>
<dbReference type="SMART" id="SM00862">
    <property type="entry name" value="Trans_reg_C"/>
    <property type="match status" value="1"/>
</dbReference>
<keyword evidence="11" id="KW-1185">Reference proteome</keyword>
<keyword evidence="1 6" id="KW-0597">Phosphoprotein</keyword>
<dbReference type="Proteomes" id="UP000726170">
    <property type="component" value="Unassembled WGS sequence"/>
</dbReference>